<comment type="caution">
    <text evidence="2">The sequence shown here is derived from an EMBL/GenBank/DDBJ whole genome shotgun (WGS) entry which is preliminary data.</text>
</comment>
<keyword evidence="3" id="KW-1185">Reference proteome</keyword>
<sequence>LPMTTDINFPDDIDEPGPFTYAPDGIDETTVNALMAEMDDLHQHLFTVLMDREWPHGVAAAGTHPAHFAHMRRSSASHPGMSQLIPNRSNSSPTSS</sequence>
<feature type="compositionally biased region" description="Polar residues" evidence="1">
    <location>
        <begin position="84"/>
        <end position="96"/>
    </location>
</feature>
<evidence type="ECO:0000256" key="1">
    <source>
        <dbReference type="SAM" id="MobiDB-lite"/>
    </source>
</evidence>
<dbReference type="EMBL" id="JBHTIS010001870">
    <property type="protein sequence ID" value="MFD1048919.1"/>
    <property type="molecule type" value="Genomic_DNA"/>
</dbReference>
<feature type="region of interest" description="Disordered" evidence="1">
    <location>
        <begin position="70"/>
        <end position="96"/>
    </location>
</feature>
<accession>A0ABW3MH05</accession>
<reference evidence="3" key="1">
    <citation type="journal article" date="2019" name="Int. J. Syst. Evol. Microbiol.">
        <title>The Global Catalogue of Microorganisms (GCM) 10K type strain sequencing project: providing services to taxonomists for standard genome sequencing and annotation.</title>
        <authorList>
            <consortium name="The Broad Institute Genomics Platform"/>
            <consortium name="The Broad Institute Genome Sequencing Center for Infectious Disease"/>
            <person name="Wu L."/>
            <person name="Ma J."/>
        </authorList>
    </citation>
    <scope>NUCLEOTIDE SEQUENCE [LARGE SCALE GENOMIC DNA]</scope>
    <source>
        <strain evidence="3">JCM 31486</strain>
    </source>
</reference>
<evidence type="ECO:0000313" key="2">
    <source>
        <dbReference type="EMBL" id="MFD1048919.1"/>
    </source>
</evidence>
<name>A0ABW3MH05_9PSEU</name>
<evidence type="ECO:0000313" key="3">
    <source>
        <dbReference type="Proteomes" id="UP001597045"/>
    </source>
</evidence>
<gene>
    <name evidence="2" type="ORF">ACFQ1S_26980</name>
</gene>
<dbReference type="Proteomes" id="UP001597045">
    <property type="component" value="Unassembled WGS sequence"/>
</dbReference>
<feature type="non-terminal residue" evidence="2">
    <location>
        <position position="1"/>
    </location>
</feature>
<organism evidence="2 3">
    <name type="scientific">Kibdelosporangium lantanae</name>
    <dbReference type="NCBI Taxonomy" id="1497396"/>
    <lineage>
        <taxon>Bacteria</taxon>
        <taxon>Bacillati</taxon>
        <taxon>Actinomycetota</taxon>
        <taxon>Actinomycetes</taxon>
        <taxon>Pseudonocardiales</taxon>
        <taxon>Pseudonocardiaceae</taxon>
        <taxon>Kibdelosporangium</taxon>
    </lineage>
</organism>
<protein>
    <submittedName>
        <fullName evidence="2">Uncharacterized protein</fullName>
    </submittedName>
</protein>
<proteinExistence type="predicted"/>